<comment type="similarity">
    <text evidence="2 11">Belongs to the glycosyl hydrolase 1 family.</text>
</comment>
<evidence type="ECO:0000256" key="5">
    <source>
        <dbReference type="ARBA" id="ARBA00023001"/>
    </source>
</evidence>
<feature type="active site" description="Proton donor" evidence="9">
    <location>
        <position position="162"/>
    </location>
</feature>
<dbReference type="AlphaFoldDB" id="A0A178IGZ1"/>
<keyword evidence="8" id="KW-0624">Polysaccharide degradation</keyword>
<dbReference type="PRINTS" id="PR00131">
    <property type="entry name" value="GLHYDRLASE1"/>
</dbReference>
<dbReference type="PANTHER" id="PTHR10353:SF36">
    <property type="entry name" value="LP05116P"/>
    <property type="match status" value="1"/>
</dbReference>
<comment type="catalytic activity">
    <reaction evidence="1 11">
        <text>Hydrolysis of terminal, non-reducing beta-D-glucosyl residues with release of beta-D-glucose.</text>
        <dbReference type="EC" id="3.2.1.21"/>
    </reaction>
</comment>
<evidence type="ECO:0000256" key="8">
    <source>
        <dbReference type="ARBA" id="ARBA00023326"/>
    </source>
</evidence>
<feature type="binding site" evidence="10">
    <location>
        <position position="161"/>
    </location>
    <ligand>
        <name>substrate</name>
    </ligand>
</feature>
<dbReference type="PANTHER" id="PTHR10353">
    <property type="entry name" value="GLYCOSYL HYDROLASE"/>
    <property type="match status" value="1"/>
</dbReference>
<evidence type="ECO:0000256" key="10">
    <source>
        <dbReference type="PIRSR" id="PIRSR617736-2"/>
    </source>
</evidence>
<evidence type="ECO:0000256" key="1">
    <source>
        <dbReference type="ARBA" id="ARBA00000448"/>
    </source>
</evidence>
<dbReference type="RefSeq" id="WP_068771188.1">
    <property type="nucleotide sequence ID" value="NZ_CP109796.1"/>
</dbReference>
<evidence type="ECO:0000256" key="11">
    <source>
        <dbReference type="RuleBase" id="RU361175"/>
    </source>
</evidence>
<feature type="binding site" evidence="10">
    <location>
        <position position="117"/>
    </location>
    <ligand>
        <name>substrate</name>
    </ligand>
</feature>
<comment type="caution">
    <text evidence="12">The sequence shown here is derived from an EMBL/GenBank/DDBJ whole genome shotgun (WGS) entry which is preliminary data.</text>
</comment>
<dbReference type="OrthoDB" id="2339329at2"/>
<dbReference type="STRING" id="1184151.AW736_15315"/>
<feature type="binding site" evidence="10">
    <location>
        <begin position="409"/>
        <end position="410"/>
    </location>
    <ligand>
        <name>substrate</name>
    </ligand>
</feature>
<evidence type="ECO:0000313" key="13">
    <source>
        <dbReference type="Proteomes" id="UP000078486"/>
    </source>
</evidence>
<evidence type="ECO:0000256" key="4">
    <source>
        <dbReference type="ARBA" id="ARBA00022801"/>
    </source>
</evidence>
<evidence type="ECO:0000256" key="2">
    <source>
        <dbReference type="ARBA" id="ARBA00010838"/>
    </source>
</evidence>
<dbReference type="Pfam" id="PF00232">
    <property type="entry name" value="Glyco_hydro_1"/>
    <property type="match status" value="1"/>
</dbReference>
<protein>
    <recommendedName>
        <fullName evidence="3 11">Beta-glucosidase</fullName>
        <ecNumber evidence="3 11">3.2.1.21</ecNumber>
    </recommendedName>
</protein>
<dbReference type="GO" id="GO:0030245">
    <property type="term" value="P:cellulose catabolic process"/>
    <property type="evidence" value="ECO:0007669"/>
    <property type="project" value="UniProtKB-KW"/>
</dbReference>
<name>A0A178IGZ1_9BACT</name>
<evidence type="ECO:0000256" key="9">
    <source>
        <dbReference type="PIRSR" id="PIRSR617736-1"/>
    </source>
</evidence>
<evidence type="ECO:0000256" key="7">
    <source>
        <dbReference type="ARBA" id="ARBA00023295"/>
    </source>
</evidence>
<dbReference type="FunFam" id="3.20.20.80:FF:000004">
    <property type="entry name" value="Beta-glucosidase 6-phospho-beta-glucosidase"/>
    <property type="match status" value="1"/>
</dbReference>
<keyword evidence="4 11" id="KW-0378">Hydrolase</keyword>
<dbReference type="PROSITE" id="PS00653">
    <property type="entry name" value="GLYCOSYL_HYDROL_F1_2"/>
    <property type="match status" value="1"/>
</dbReference>
<dbReference type="InterPro" id="IPR001360">
    <property type="entry name" value="Glyco_hydro_1"/>
</dbReference>
<feature type="binding site" evidence="10">
    <location>
        <position position="16"/>
    </location>
    <ligand>
        <name>substrate</name>
    </ligand>
</feature>
<dbReference type="Proteomes" id="UP000078486">
    <property type="component" value="Unassembled WGS sequence"/>
</dbReference>
<keyword evidence="13" id="KW-1185">Reference proteome</keyword>
<evidence type="ECO:0000256" key="3">
    <source>
        <dbReference type="ARBA" id="ARBA00012744"/>
    </source>
</evidence>
<gene>
    <name evidence="12" type="ORF">AW736_15315</name>
</gene>
<dbReference type="GO" id="GO:0008422">
    <property type="term" value="F:beta-glucosidase activity"/>
    <property type="evidence" value="ECO:0007669"/>
    <property type="project" value="UniProtKB-EC"/>
</dbReference>
<accession>A0A178IGZ1</accession>
<evidence type="ECO:0000313" key="12">
    <source>
        <dbReference type="EMBL" id="OAM88881.1"/>
    </source>
</evidence>
<sequence length="451" mass="50499">MFPENFIWGAATAAYQIEGAVAEDGRGPSVWDDLVRQPGRIWEGHTGETACDHYHRWREDVALMKEIGLRAYRFSIAWPRVLPEGAGAPNEKGLAFYDRLVDALLDAGIQPWVTLFHWDYPLALYRRGGWLSPDSPSWFADYTALVARRLGDRVAGWFTHNEPQCFIGVGLQEGRHAPGLKLGLSDVLVAAHHTLLAHGRAVQTLRAHVRKDAKIGWAPIGHVHVPATGSAADIAAAKRATFSIENDFMKNNTWWSDPVYLGRYPEDGLARFAPHLPKITDADLREIHQPLDLCGLNIYTAERLVRAGPDGRAVTVAEPPGFAMTHMRGTVHPEALYYGAKFFHERYRLPICITENGLSCADWVARDGGVHDPNRIDFLSRYLGEFARAGHEGVPLAGYFQWSLLDNFEWAQGYQHRFGLVHVDFATQKRTLKDSARWYRETIAANGANCA</sequence>
<keyword evidence="7 11" id="KW-0326">Glycosidase</keyword>
<dbReference type="SUPFAM" id="SSF51445">
    <property type="entry name" value="(Trans)glycosidases"/>
    <property type="match status" value="1"/>
</dbReference>
<evidence type="ECO:0000256" key="6">
    <source>
        <dbReference type="ARBA" id="ARBA00023277"/>
    </source>
</evidence>
<dbReference type="InterPro" id="IPR033132">
    <property type="entry name" value="GH_1_N_CS"/>
</dbReference>
<dbReference type="GO" id="GO:0005829">
    <property type="term" value="C:cytosol"/>
    <property type="evidence" value="ECO:0007669"/>
    <property type="project" value="TreeGrafter"/>
</dbReference>
<dbReference type="InterPro" id="IPR017853">
    <property type="entry name" value="GH"/>
</dbReference>
<keyword evidence="6" id="KW-0119">Carbohydrate metabolism</keyword>
<feature type="binding site" evidence="10">
    <location>
        <position position="299"/>
    </location>
    <ligand>
        <name>substrate</name>
    </ligand>
</feature>
<dbReference type="InterPro" id="IPR017736">
    <property type="entry name" value="Glyco_hydro_1_beta-glucosidase"/>
</dbReference>
<dbReference type="EC" id="3.2.1.21" evidence="3 11"/>
<feature type="binding site" evidence="10">
    <location>
        <position position="402"/>
    </location>
    <ligand>
        <name>substrate</name>
    </ligand>
</feature>
<organism evidence="12 13">
    <name type="scientific">Termitidicoccus mucosus</name>
    <dbReference type="NCBI Taxonomy" id="1184151"/>
    <lineage>
        <taxon>Bacteria</taxon>
        <taxon>Pseudomonadati</taxon>
        <taxon>Verrucomicrobiota</taxon>
        <taxon>Opitutia</taxon>
        <taxon>Opitutales</taxon>
        <taxon>Opitutaceae</taxon>
        <taxon>Termitidicoccus</taxon>
    </lineage>
</organism>
<dbReference type="NCBIfam" id="TIGR03356">
    <property type="entry name" value="BGL"/>
    <property type="match status" value="1"/>
</dbReference>
<keyword evidence="5" id="KW-0136">Cellulose degradation</keyword>
<feature type="active site" description="Nucleophile" evidence="9">
    <location>
        <position position="355"/>
    </location>
</feature>
<reference evidence="12 13" key="1">
    <citation type="submission" date="2016-01" db="EMBL/GenBank/DDBJ databases">
        <title>High potential of lignocellulose degradation of a new Verrucomicrobia species.</title>
        <authorList>
            <person name="Wang Y."/>
            <person name="Shi Y."/>
            <person name="Qiu Z."/>
            <person name="Liu S."/>
            <person name="Yang H."/>
        </authorList>
    </citation>
    <scope>NUCLEOTIDE SEQUENCE [LARGE SCALE GENOMIC DNA]</scope>
    <source>
        <strain evidence="12 13">TSB47</strain>
    </source>
</reference>
<dbReference type="Gene3D" id="3.20.20.80">
    <property type="entry name" value="Glycosidases"/>
    <property type="match status" value="1"/>
</dbReference>
<dbReference type="EMBL" id="LRRQ01000118">
    <property type="protein sequence ID" value="OAM88881.1"/>
    <property type="molecule type" value="Genomic_DNA"/>
</dbReference>
<proteinExistence type="inferred from homology"/>